<dbReference type="AlphaFoldDB" id="A0A820PB48"/>
<proteinExistence type="predicted"/>
<dbReference type="Proteomes" id="UP000663851">
    <property type="component" value="Unassembled WGS sequence"/>
</dbReference>
<evidence type="ECO:0000313" key="1">
    <source>
        <dbReference type="EMBL" id="CAF4405785.1"/>
    </source>
</evidence>
<name>A0A820PB48_9BILA</name>
<protein>
    <submittedName>
        <fullName evidence="1">Uncharacterized protein</fullName>
    </submittedName>
</protein>
<accession>A0A820PB48</accession>
<gene>
    <name evidence="1" type="ORF">HFQ381_LOCUS20423</name>
</gene>
<organism evidence="1 2">
    <name type="scientific">Rotaria socialis</name>
    <dbReference type="NCBI Taxonomy" id="392032"/>
    <lineage>
        <taxon>Eukaryota</taxon>
        <taxon>Metazoa</taxon>
        <taxon>Spiralia</taxon>
        <taxon>Gnathifera</taxon>
        <taxon>Rotifera</taxon>
        <taxon>Eurotatoria</taxon>
        <taxon>Bdelloidea</taxon>
        <taxon>Philodinida</taxon>
        <taxon>Philodinidae</taxon>
        <taxon>Rotaria</taxon>
    </lineage>
</organism>
<evidence type="ECO:0000313" key="2">
    <source>
        <dbReference type="Proteomes" id="UP000663851"/>
    </source>
</evidence>
<dbReference type="EMBL" id="CAJOBO010001743">
    <property type="protein sequence ID" value="CAF4405785.1"/>
    <property type="molecule type" value="Genomic_DNA"/>
</dbReference>
<reference evidence="1" key="1">
    <citation type="submission" date="2021-02" db="EMBL/GenBank/DDBJ databases">
        <authorList>
            <person name="Nowell W R."/>
        </authorList>
    </citation>
    <scope>NUCLEOTIDE SEQUENCE</scope>
</reference>
<sequence>MVKLILVKHYTCFIKEDSSNGLSKRRNEIGYPFQKLKYSIDDDKCQCQRCNTERRNQWPYKLSLSANLLWLLGEDFHSINYDKAKAFEATLISQYLRDHQAFWNYITEVCVHSGEHGLQLFEAFKNRSFDKVFVHDRMTNRPRRYIPQTNRTKTLEKLYKRTYQNYRNAF</sequence>
<comment type="caution">
    <text evidence="1">The sequence shown here is derived from an EMBL/GenBank/DDBJ whole genome shotgun (WGS) entry which is preliminary data.</text>
</comment>